<accession>A0AC61U8C3</accession>
<sequence>MTAQPLRMTAPGDVGSSLTRRIREAASEDGIRVPEWQEELARTLPDEVAGRWWRRRAGRVPVERQPMTKGVVTQPRDAAVTSRST</sequence>
<evidence type="ECO:0000313" key="1">
    <source>
        <dbReference type="EMBL" id="UUZ46011.1"/>
    </source>
</evidence>
<proteinExistence type="predicted"/>
<dbReference type="EMBL" id="CP087977">
    <property type="protein sequence ID" value="UUZ46011.1"/>
    <property type="molecule type" value="Genomic_DNA"/>
</dbReference>
<protein>
    <submittedName>
        <fullName evidence="1">Uncharacterized protein</fullName>
    </submittedName>
</protein>
<reference evidence="1" key="1">
    <citation type="submission" date="2021-11" db="EMBL/GenBank/DDBJ databases">
        <title>Study of the species diversity of bacterial strains isolated from a unique natural object - Shulgan-Tash cave (Bashkiria).</title>
        <authorList>
            <person name="Sazanova A.L."/>
            <person name="Chirak E.R."/>
            <person name="Safronova V.I."/>
        </authorList>
    </citation>
    <scope>NUCLEOTIDE SEQUENCE</scope>
    <source>
        <strain evidence="1">P1</strain>
    </source>
</reference>
<evidence type="ECO:0000313" key="2">
    <source>
        <dbReference type="Proteomes" id="UP001059663"/>
    </source>
</evidence>
<gene>
    <name evidence="1" type="ORF">LP422_09150</name>
</gene>
<name>A0AC61U8C3_9MICO</name>
<dbReference type="Proteomes" id="UP001059663">
    <property type="component" value="Chromosome"/>
</dbReference>
<organism evidence="1 2">
    <name type="scientific">Janibacter limosus</name>
    <dbReference type="NCBI Taxonomy" id="53458"/>
    <lineage>
        <taxon>Bacteria</taxon>
        <taxon>Bacillati</taxon>
        <taxon>Actinomycetota</taxon>
        <taxon>Actinomycetes</taxon>
        <taxon>Micrococcales</taxon>
        <taxon>Intrasporangiaceae</taxon>
        <taxon>Janibacter</taxon>
    </lineage>
</organism>